<keyword evidence="3" id="KW-1185">Reference proteome</keyword>
<dbReference type="PROSITE" id="PS51257">
    <property type="entry name" value="PROKAR_LIPOPROTEIN"/>
    <property type="match status" value="1"/>
</dbReference>
<accession>A0A4R5AWR5</accession>
<keyword evidence="1" id="KW-0175">Coiled coil</keyword>
<feature type="coiled-coil region" evidence="1">
    <location>
        <begin position="78"/>
        <end position="105"/>
    </location>
</feature>
<evidence type="ECO:0000313" key="3">
    <source>
        <dbReference type="Proteomes" id="UP000295278"/>
    </source>
</evidence>
<gene>
    <name evidence="2" type="ORF">E0F89_08090</name>
</gene>
<sequence length="228" mass="24922">MKNTKLALGIALLAIGFTSCKDDKTVMATKSVDAYVVYVDSLGNVSPEDAQGNWEGIDATYQMRSSEAEAALANMEDNADAQARLDASRAKYEALKAKVEAQRAAAAVTTTATAVGTSGKQSLRNALFGEGKIGDDMKFTWVTASNILGVYQQFVNTVEANKDKYTREDWDEVKLMYEALDSRKNTVEKEGLSSEDNRKIAALKLKFSPMYTLNRMGAKAGEMKRAKE</sequence>
<dbReference type="AlphaFoldDB" id="A0A4R5AWR5"/>
<organism evidence="2 3">
    <name type="scientific">Flavobacterium caseinilyticum</name>
    <dbReference type="NCBI Taxonomy" id="2541732"/>
    <lineage>
        <taxon>Bacteria</taxon>
        <taxon>Pseudomonadati</taxon>
        <taxon>Bacteroidota</taxon>
        <taxon>Flavobacteriia</taxon>
        <taxon>Flavobacteriales</taxon>
        <taxon>Flavobacteriaceae</taxon>
        <taxon>Flavobacterium</taxon>
    </lineage>
</organism>
<dbReference type="OrthoDB" id="1346349at2"/>
<dbReference type="EMBL" id="SMFM01000002">
    <property type="protein sequence ID" value="TDD77531.1"/>
    <property type="molecule type" value="Genomic_DNA"/>
</dbReference>
<dbReference type="Proteomes" id="UP000295278">
    <property type="component" value="Unassembled WGS sequence"/>
</dbReference>
<comment type="caution">
    <text evidence="2">The sequence shown here is derived from an EMBL/GenBank/DDBJ whole genome shotgun (WGS) entry which is preliminary data.</text>
</comment>
<reference evidence="2 3" key="1">
    <citation type="submission" date="2019-03" db="EMBL/GenBank/DDBJ databases">
        <title>Flavobacterium AT-3-2 sp. nov., isolated from arctic soil.</title>
        <authorList>
            <person name="Chaudhary D.K."/>
        </authorList>
    </citation>
    <scope>NUCLEOTIDE SEQUENCE [LARGE SCALE GENOMIC DNA]</scope>
    <source>
        <strain evidence="2 3">AT-3-2</strain>
    </source>
</reference>
<dbReference type="RefSeq" id="WP_131909284.1">
    <property type="nucleotide sequence ID" value="NZ_SMFM01000002.1"/>
</dbReference>
<evidence type="ECO:0000313" key="2">
    <source>
        <dbReference type="EMBL" id="TDD77531.1"/>
    </source>
</evidence>
<name>A0A4R5AWR5_9FLAO</name>
<evidence type="ECO:0000256" key="1">
    <source>
        <dbReference type="SAM" id="Coils"/>
    </source>
</evidence>
<proteinExistence type="predicted"/>
<protein>
    <submittedName>
        <fullName evidence="2">Uncharacterized protein</fullName>
    </submittedName>
</protein>